<comment type="subcellular location">
    <subcellularLocation>
        <location evidence="2">Cytoplasm</location>
    </subcellularLocation>
    <subcellularLocation>
        <location evidence="1">Nucleus</location>
    </subcellularLocation>
</comment>
<dbReference type="GO" id="GO:0006611">
    <property type="term" value="P:protein export from nucleus"/>
    <property type="evidence" value="ECO:0007669"/>
    <property type="project" value="TreeGrafter"/>
</dbReference>
<protein>
    <recommendedName>
        <fullName evidence="8">Importin N-terminal domain-containing protein</fullName>
    </recommendedName>
</protein>
<dbReference type="Proteomes" id="UP000774326">
    <property type="component" value="Unassembled WGS sequence"/>
</dbReference>
<dbReference type="InterPro" id="IPR001494">
    <property type="entry name" value="Importin-beta_N"/>
</dbReference>
<evidence type="ECO:0000313" key="9">
    <source>
        <dbReference type="EMBL" id="KAH3687870.1"/>
    </source>
</evidence>
<evidence type="ECO:0000256" key="5">
    <source>
        <dbReference type="ARBA" id="ARBA00022490"/>
    </source>
</evidence>
<dbReference type="InterPro" id="IPR005043">
    <property type="entry name" value="XPO2_C"/>
</dbReference>
<reference evidence="9" key="1">
    <citation type="journal article" date="2021" name="Open Biol.">
        <title>Shared evolutionary footprints suggest mitochondrial oxidative damage underlies multiple complex I losses in fungi.</title>
        <authorList>
            <person name="Schikora-Tamarit M.A."/>
            <person name="Marcet-Houben M."/>
            <person name="Nosek J."/>
            <person name="Gabaldon T."/>
        </authorList>
    </citation>
    <scope>NUCLEOTIDE SEQUENCE</scope>
    <source>
        <strain evidence="9">CBS2887</strain>
    </source>
</reference>
<dbReference type="GO" id="GO:0031267">
    <property type="term" value="F:small GTPase binding"/>
    <property type="evidence" value="ECO:0007669"/>
    <property type="project" value="InterPro"/>
</dbReference>
<evidence type="ECO:0000256" key="3">
    <source>
        <dbReference type="ARBA" id="ARBA00008669"/>
    </source>
</evidence>
<dbReference type="Pfam" id="PF03810">
    <property type="entry name" value="IBN_N"/>
    <property type="match status" value="1"/>
</dbReference>
<sequence length="966" mass="109050">MSELEAISYLLELSLNPASARHAETQLKAEEDKPGFALTLLHVIASTNLTNSIRLAGALFLKNYVKRKWVDENGNHLSPDAERVKAEITSLMITLPSNLQVQIGETISLIADSDFPDKWPTLIDDFVAKISEDDMYTNKGVLIVAHSIFKRWRPLFRSDELFLEIKLVLSKFSVPFLNLLQRVDALIDQNKENQAQLVILLEVLYQLVKIYYDLNCQDIPEFFEDNLNVGMGIMHKYLVFDSPFFKPKDSDDDDDDEEVDILSKVKTSICELIQLYTARYEDVFEPLLPQFIQSTWNLLTTIGPQQRFDILTSKLLSFLTTVVRLPTHSDIFNNEVAIKEISERIIIPNLSVRTSDEELFEDDPIEYIRRDLEGSDADTRRRASIDFLRELKVKNENLTTQTILKYIEHYLAEFQANPNNWKSKDLAIYLFTALAAKGSVTSSGVTATNLLLDIVGFFTNNIVNELLNTNSHPILKVDAIKYIYTFRNQLTKNQLLESFPILVSHLDSNQYVEYTYAAITIEKILSIKDSNQSNFQLFQKNDIKPFNLDLLTKLFKLITQFQSTPEKLAENEFLMKTVMRVLLIAEDTVEEYATSLAEQLLNIISIVAKNPSNPRFNHFTFESIAVIIKYNHSTKWQELVAVTMGSLLGLLGEDVQEFVPYIFQIFAYLLEISPASQPLPDTFKQLIIPLLSPSVWEFKGNIPAVARLLRSIICKDFSSFGDSEIEPLLGVFQKLISSKANEDYGFELVESIILSAAESRIAGYTKNIAILLLQRLQNSRTEKFVKRLISFVSKLTIIKSSSYAIGFFDQVQPEIFAKITSQFLIPSLQNINNLTEKKIAIVGFTNIVFDESFIKGPYSSMLIPTLSVLLQITTSSSIKTQATDNAIGPDLDFDEPSSFGSSFSRLATIGNKPFDPVSSLSNVNGGALYLTERIKKSDLESGGVFVNGVKSQVGPDVLKALTGLGF</sequence>
<dbReference type="OrthoDB" id="3268246at2759"/>
<dbReference type="GO" id="GO:0005829">
    <property type="term" value="C:cytosol"/>
    <property type="evidence" value="ECO:0007669"/>
    <property type="project" value="TreeGrafter"/>
</dbReference>
<dbReference type="SUPFAM" id="SSF48371">
    <property type="entry name" value="ARM repeat"/>
    <property type="match status" value="1"/>
</dbReference>
<evidence type="ECO:0000256" key="4">
    <source>
        <dbReference type="ARBA" id="ARBA00022448"/>
    </source>
</evidence>
<gene>
    <name evidence="9" type="ORF">WICPIJ_001163</name>
</gene>
<evidence type="ECO:0000256" key="1">
    <source>
        <dbReference type="ARBA" id="ARBA00004123"/>
    </source>
</evidence>
<evidence type="ECO:0000259" key="8">
    <source>
        <dbReference type="PROSITE" id="PS50166"/>
    </source>
</evidence>
<accession>A0A9P8QE17</accession>
<reference evidence="9" key="2">
    <citation type="submission" date="2021-01" db="EMBL/GenBank/DDBJ databases">
        <authorList>
            <person name="Schikora-Tamarit M.A."/>
        </authorList>
    </citation>
    <scope>NUCLEOTIDE SEQUENCE</scope>
    <source>
        <strain evidence="9">CBS2887</strain>
    </source>
</reference>
<keyword evidence="5" id="KW-0963">Cytoplasm</keyword>
<comment type="caution">
    <text evidence="9">The sequence shown here is derived from an EMBL/GenBank/DDBJ whole genome shotgun (WGS) entry which is preliminary data.</text>
</comment>
<dbReference type="InterPro" id="IPR016024">
    <property type="entry name" value="ARM-type_fold"/>
</dbReference>
<evidence type="ECO:0000256" key="2">
    <source>
        <dbReference type="ARBA" id="ARBA00004496"/>
    </source>
</evidence>
<evidence type="ECO:0000256" key="6">
    <source>
        <dbReference type="ARBA" id="ARBA00022927"/>
    </source>
</evidence>
<dbReference type="GO" id="GO:0006606">
    <property type="term" value="P:protein import into nucleus"/>
    <property type="evidence" value="ECO:0007669"/>
    <property type="project" value="TreeGrafter"/>
</dbReference>
<dbReference type="SMART" id="SM00913">
    <property type="entry name" value="IBN_N"/>
    <property type="match status" value="1"/>
</dbReference>
<keyword evidence="10" id="KW-1185">Reference proteome</keyword>
<keyword evidence="6" id="KW-0653">Protein transport</keyword>
<keyword evidence="7" id="KW-0539">Nucleus</keyword>
<organism evidence="9 10">
    <name type="scientific">Wickerhamomyces pijperi</name>
    <name type="common">Yeast</name>
    <name type="synonym">Pichia pijperi</name>
    <dbReference type="NCBI Taxonomy" id="599730"/>
    <lineage>
        <taxon>Eukaryota</taxon>
        <taxon>Fungi</taxon>
        <taxon>Dikarya</taxon>
        <taxon>Ascomycota</taxon>
        <taxon>Saccharomycotina</taxon>
        <taxon>Saccharomycetes</taxon>
        <taxon>Phaffomycetales</taxon>
        <taxon>Wickerhamomycetaceae</taxon>
        <taxon>Wickerhamomyces</taxon>
    </lineage>
</organism>
<dbReference type="GO" id="GO:0005635">
    <property type="term" value="C:nuclear envelope"/>
    <property type="evidence" value="ECO:0007669"/>
    <property type="project" value="TreeGrafter"/>
</dbReference>
<dbReference type="Gene3D" id="1.25.10.10">
    <property type="entry name" value="Leucine-rich Repeat Variant"/>
    <property type="match status" value="1"/>
</dbReference>
<dbReference type="PROSITE" id="PS50166">
    <property type="entry name" value="IMPORTIN_B_NT"/>
    <property type="match status" value="1"/>
</dbReference>
<comment type="similarity">
    <text evidence="3">Belongs to the XPO2/CSE1 family.</text>
</comment>
<dbReference type="InterPro" id="IPR011989">
    <property type="entry name" value="ARM-like"/>
</dbReference>
<dbReference type="AlphaFoldDB" id="A0A9P8QE17"/>
<keyword evidence="4" id="KW-0813">Transport</keyword>
<dbReference type="GO" id="GO:0005049">
    <property type="term" value="F:nuclear export signal receptor activity"/>
    <property type="evidence" value="ECO:0007669"/>
    <property type="project" value="TreeGrafter"/>
</dbReference>
<dbReference type="PANTHER" id="PTHR10997:SF8">
    <property type="entry name" value="EXPORTIN-2"/>
    <property type="match status" value="1"/>
</dbReference>
<evidence type="ECO:0000313" key="10">
    <source>
        <dbReference type="Proteomes" id="UP000774326"/>
    </source>
</evidence>
<dbReference type="Pfam" id="PF03378">
    <property type="entry name" value="CAS_CSE1"/>
    <property type="match status" value="1"/>
</dbReference>
<proteinExistence type="inferred from homology"/>
<dbReference type="PANTHER" id="PTHR10997">
    <property type="entry name" value="IMPORTIN-7, 8, 11"/>
    <property type="match status" value="1"/>
</dbReference>
<dbReference type="InterPro" id="IPR013713">
    <property type="entry name" value="XPO2_central"/>
</dbReference>
<name>A0A9P8QE17_WICPI</name>
<feature type="domain" description="Importin N-terminal" evidence="8">
    <location>
        <begin position="23"/>
        <end position="98"/>
    </location>
</feature>
<dbReference type="EMBL" id="JAEUBG010000605">
    <property type="protein sequence ID" value="KAH3687870.1"/>
    <property type="molecule type" value="Genomic_DNA"/>
</dbReference>
<dbReference type="Pfam" id="PF08506">
    <property type="entry name" value="Cse1"/>
    <property type="match status" value="1"/>
</dbReference>
<evidence type="ECO:0000256" key="7">
    <source>
        <dbReference type="ARBA" id="ARBA00023242"/>
    </source>
</evidence>